<dbReference type="OrthoDB" id="9805009at2"/>
<dbReference type="Proteomes" id="UP000256845">
    <property type="component" value="Unassembled WGS sequence"/>
</dbReference>
<dbReference type="NCBIfam" id="NF008761">
    <property type="entry name" value="PRK11797.1"/>
    <property type="match status" value="1"/>
</dbReference>
<comment type="subcellular location">
    <subcellularLocation>
        <location evidence="6">Cytoplasm</location>
    </subcellularLocation>
</comment>
<evidence type="ECO:0000313" key="8">
    <source>
        <dbReference type="Proteomes" id="UP000256845"/>
    </source>
</evidence>
<dbReference type="UniPathway" id="UPA00916">
    <property type="reaction ID" value="UER00888"/>
</dbReference>
<comment type="subunit">
    <text evidence="6">Homodecamer.</text>
</comment>
<name>A0A3D9HHR2_9PROT</name>
<comment type="pathway">
    <text evidence="6">Carbohydrate metabolism; D-ribose degradation; D-ribose 5-phosphate from beta-D-ribopyranose: step 1/2.</text>
</comment>
<evidence type="ECO:0000256" key="3">
    <source>
        <dbReference type="ARBA" id="ARBA00022490"/>
    </source>
</evidence>
<comment type="caution">
    <text evidence="7">The sequence shown here is derived from an EMBL/GenBank/DDBJ whole genome shotgun (WGS) entry which is preliminary data.</text>
</comment>
<dbReference type="GO" id="GO:0048029">
    <property type="term" value="F:monosaccharide binding"/>
    <property type="evidence" value="ECO:0007669"/>
    <property type="project" value="InterPro"/>
</dbReference>
<dbReference type="InterPro" id="IPR023064">
    <property type="entry name" value="D-ribose_pyranase"/>
</dbReference>
<reference evidence="7 8" key="1">
    <citation type="submission" date="2018-07" db="EMBL/GenBank/DDBJ databases">
        <title>Genomic Encyclopedia of Type Strains, Phase III (KMG-III): the genomes of soil and plant-associated and newly described type strains.</title>
        <authorList>
            <person name="Whitman W."/>
        </authorList>
    </citation>
    <scope>NUCLEOTIDE SEQUENCE [LARGE SCALE GENOMIC DNA]</scope>
    <source>
        <strain evidence="7 8">CECT 8488</strain>
    </source>
</reference>
<comment type="similarity">
    <text evidence="6">Belongs to the RbsD / FucU family. RbsD subfamily.</text>
</comment>
<dbReference type="Gene3D" id="3.40.1650.10">
    <property type="entry name" value="RbsD-like domain"/>
    <property type="match status" value="1"/>
</dbReference>
<gene>
    <name evidence="6" type="primary">rbsD</name>
    <name evidence="7" type="ORF">DFP90_10626</name>
</gene>
<keyword evidence="8" id="KW-1185">Reference proteome</keyword>
<evidence type="ECO:0000256" key="4">
    <source>
        <dbReference type="ARBA" id="ARBA00023235"/>
    </source>
</evidence>
<dbReference type="InterPro" id="IPR023750">
    <property type="entry name" value="RbsD-like_sf"/>
</dbReference>
<dbReference type="RefSeq" id="WP_115937260.1">
    <property type="nucleotide sequence ID" value="NZ_QRDW01000006.1"/>
</dbReference>
<protein>
    <recommendedName>
        <fullName evidence="2 6">D-ribose pyranase</fullName>
        <ecNumber evidence="2 6">5.4.99.62</ecNumber>
    </recommendedName>
</protein>
<dbReference type="EMBL" id="QRDW01000006">
    <property type="protein sequence ID" value="RED49049.1"/>
    <property type="molecule type" value="Genomic_DNA"/>
</dbReference>
<proteinExistence type="inferred from homology"/>
<feature type="binding site" evidence="6">
    <location>
        <begin position="125"/>
        <end position="127"/>
    </location>
    <ligand>
        <name>substrate</name>
    </ligand>
</feature>
<evidence type="ECO:0000313" key="7">
    <source>
        <dbReference type="EMBL" id="RED49049.1"/>
    </source>
</evidence>
<evidence type="ECO:0000256" key="1">
    <source>
        <dbReference type="ARBA" id="ARBA00000223"/>
    </source>
</evidence>
<dbReference type="PANTHER" id="PTHR37831">
    <property type="entry name" value="D-RIBOSE PYRANASE"/>
    <property type="match status" value="1"/>
</dbReference>
<feature type="binding site" evidence="6">
    <location>
        <position position="103"/>
    </location>
    <ligand>
        <name>substrate</name>
    </ligand>
</feature>
<feature type="binding site" evidence="6">
    <location>
        <position position="28"/>
    </location>
    <ligand>
        <name>substrate</name>
    </ligand>
</feature>
<feature type="active site" description="Proton donor" evidence="6">
    <location>
        <position position="20"/>
    </location>
</feature>
<accession>A0A3D9HHR2</accession>
<evidence type="ECO:0000256" key="5">
    <source>
        <dbReference type="ARBA" id="ARBA00023277"/>
    </source>
</evidence>
<dbReference type="GO" id="GO:0019303">
    <property type="term" value="P:D-ribose catabolic process"/>
    <property type="evidence" value="ECO:0007669"/>
    <property type="project" value="UniProtKB-UniRule"/>
</dbReference>
<dbReference type="PANTHER" id="PTHR37831:SF1">
    <property type="entry name" value="D-RIBOSE PYRANASE"/>
    <property type="match status" value="1"/>
</dbReference>
<organism evidence="7 8">
    <name type="scientific">Aestuariispira insulae</name>
    <dbReference type="NCBI Taxonomy" id="1461337"/>
    <lineage>
        <taxon>Bacteria</taxon>
        <taxon>Pseudomonadati</taxon>
        <taxon>Pseudomonadota</taxon>
        <taxon>Alphaproteobacteria</taxon>
        <taxon>Rhodospirillales</taxon>
        <taxon>Kiloniellaceae</taxon>
        <taxon>Aestuariispira</taxon>
    </lineage>
</organism>
<dbReference type="SUPFAM" id="SSF102546">
    <property type="entry name" value="RbsD-like"/>
    <property type="match status" value="1"/>
</dbReference>
<dbReference type="HAMAP" id="MF_01661">
    <property type="entry name" value="D_rib_pyranase"/>
    <property type="match status" value="1"/>
</dbReference>
<evidence type="ECO:0000256" key="2">
    <source>
        <dbReference type="ARBA" id="ARBA00012862"/>
    </source>
</evidence>
<dbReference type="EC" id="5.4.99.62" evidence="2 6"/>
<keyword evidence="5 6" id="KW-0119">Carbohydrate metabolism</keyword>
<comment type="function">
    <text evidence="6">Catalyzes the interconversion of beta-pyran and beta-furan forms of D-ribose.</text>
</comment>
<dbReference type="GO" id="GO:0005829">
    <property type="term" value="C:cytosol"/>
    <property type="evidence" value="ECO:0007669"/>
    <property type="project" value="TreeGrafter"/>
</dbReference>
<sequence length="136" mass="14492">MKRTALLNRDVSALIASLGHLDEIVIADAGLPVPDGVRCIDLAVLAGVPGFFDLLEAVRTELAVEQVVLADEAQGPFRGQLESVLSAWAVEQGKPIAVETQSHESFKQRTGRAKAVIRTGETTPYANVILISGVVF</sequence>
<dbReference type="AlphaFoldDB" id="A0A3D9HHR2"/>
<evidence type="ECO:0000256" key="6">
    <source>
        <dbReference type="HAMAP-Rule" id="MF_01661"/>
    </source>
</evidence>
<dbReference type="Pfam" id="PF05025">
    <property type="entry name" value="RbsD_FucU"/>
    <property type="match status" value="1"/>
</dbReference>
<keyword evidence="3 6" id="KW-0963">Cytoplasm</keyword>
<dbReference type="GO" id="GO:0062193">
    <property type="term" value="F:D-ribose pyranase activity"/>
    <property type="evidence" value="ECO:0007669"/>
    <property type="project" value="UniProtKB-EC"/>
</dbReference>
<keyword evidence="4 6" id="KW-0413">Isomerase</keyword>
<dbReference type="InterPro" id="IPR007721">
    <property type="entry name" value="RbsD_FucU"/>
</dbReference>
<dbReference type="GO" id="GO:0016872">
    <property type="term" value="F:intramolecular lyase activity"/>
    <property type="evidence" value="ECO:0007669"/>
    <property type="project" value="UniProtKB-UniRule"/>
</dbReference>
<comment type="catalytic activity">
    <reaction evidence="1 6">
        <text>beta-D-ribopyranose = beta-D-ribofuranose</text>
        <dbReference type="Rhea" id="RHEA:25432"/>
        <dbReference type="ChEBI" id="CHEBI:27476"/>
        <dbReference type="ChEBI" id="CHEBI:47002"/>
        <dbReference type="EC" id="5.4.99.62"/>
    </reaction>
</comment>